<evidence type="ECO:0000256" key="6">
    <source>
        <dbReference type="ARBA" id="ARBA00023274"/>
    </source>
</evidence>
<dbReference type="PROSITE" id="PS50988">
    <property type="entry name" value="TROVE"/>
    <property type="match status" value="1"/>
</dbReference>
<sequence length="438" mass="48535">MEKLVKLNTPPGFRGKTHAGGQAHHVADSDQLRRAVLSCLLWEDQFYESGEHIADRIERLALERPASEVAALAIEARDRFNLRHAPLMLLSALARTARGTSILADTMPRVMLRADEMGEFLSIYWRKGKQPISAQIKRGLRETFVKFDAYQLAKYNRASAVKLRDILFLVHPKPKDAAQQAVWNSLVDGTLASPDTWEVSLSAGADKRETFERLLREGKLGYLALLRNLRNMSQAGVDAGLVRDAILARRGAQHVLPFRYVAAARHAPAFEPYLDQALSEAMAEMSPLDGKTVVLVDVSASMECALSRRSDMTRLDAAAALGAIVHGDLRVFTFSGKLVEVAPRRGMAGVDAIINSQVHYSTYLRGALQDINARVPYDRIIVVTDEQSHDGLCDPVAPKAYMINVASYEPGISYGPWTRINGFSESVIRYIHEAERTA</sequence>
<dbReference type="Pfam" id="PF05731">
    <property type="entry name" value="TROVE"/>
    <property type="match status" value="1"/>
</dbReference>
<keyword evidence="6" id="KW-0687">Ribonucleoprotein</keyword>
<evidence type="ECO:0000313" key="8">
    <source>
        <dbReference type="EMBL" id="NHK28309.1"/>
    </source>
</evidence>
<keyword evidence="3" id="KW-0963">Cytoplasm</keyword>
<keyword evidence="9" id="KW-1185">Reference proteome</keyword>
<organism evidence="8 9">
    <name type="scientific">Aquisalinus luteolus</name>
    <dbReference type="NCBI Taxonomy" id="1566827"/>
    <lineage>
        <taxon>Bacteria</taxon>
        <taxon>Pseudomonadati</taxon>
        <taxon>Pseudomonadota</taxon>
        <taxon>Alphaproteobacteria</taxon>
        <taxon>Parvularculales</taxon>
        <taxon>Parvularculaceae</taxon>
        <taxon>Aquisalinus</taxon>
    </lineage>
</organism>
<dbReference type="InterPro" id="IPR008858">
    <property type="entry name" value="TROVE_dom"/>
</dbReference>
<dbReference type="EMBL" id="VCJR02000002">
    <property type="protein sequence ID" value="NHK28309.1"/>
    <property type="molecule type" value="Genomic_DNA"/>
</dbReference>
<keyword evidence="4" id="KW-0479">Metal-binding</keyword>
<evidence type="ECO:0000256" key="2">
    <source>
        <dbReference type="ARBA" id="ARBA00007814"/>
    </source>
</evidence>
<evidence type="ECO:0000256" key="4">
    <source>
        <dbReference type="ARBA" id="ARBA00022723"/>
    </source>
</evidence>
<dbReference type="PANTHER" id="PTHR14202:SF0">
    <property type="entry name" value="RNA-BINDING PROTEIN RO60"/>
    <property type="match status" value="1"/>
</dbReference>
<dbReference type="PANTHER" id="PTHR14202">
    <property type="entry name" value="60 KDA RIBONUCLEOPROTEIN SSA/RO"/>
    <property type="match status" value="1"/>
</dbReference>
<dbReference type="Gene3D" id="3.40.50.410">
    <property type="entry name" value="von Willebrand factor, type A domain"/>
    <property type="match status" value="1"/>
</dbReference>
<dbReference type="InterPro" id="IPR040322">
    <property type="entry name" value="TROVE2"/>
</dbReference>
<dbReference type="SUPFAM" id="SSF53300">
    <property type="entry name" value="vWA-like"/>
    <property type="match status" value="1"/>
</dbReference>
<accession>A0ABX0HJW0</accession>
<dbReference type="InterPro" id="IPR036465">
    <property type="entry name" value="vWFA_dom_sf"/>
</dbReference>
<dbReference type="Proteomes" id="UP000818603">
    <property type="component" value="Unassembled WGS sequence"/>
</dbReference>
<evidence type="ECO:0000256" key="3">
    <source>
        <dbReference type="ARBA" id="ARBA00022490"/>
    </source>
</evidence>
<evidence type="ECO:0000313" key="9">
    <source>
        <dbReference type="Proteomes" id="UP000818603"/>
    </source>
</evidence>
<keyword evidence="5" id="KW-0694">RNA-binding</keyword>
<protein>
    <submittedName>
        <fullName evidence="8">TROVE domain-containing protein</fullName>
    </submittedName>
</protein>
<comment type="caution">
    <text evidence="8">The sequence shown here is derived from an EMBL/GenBank/DDBJ whole genome shotgun (WGS) entry which is preliminary data.</text>
</comment>
<dbReference type="InterPro" id="IPR037214">
    <property type="entry name" value="TROVE_dom_sf"/>
</dbReference>
<proteinExistence type="inferred from homology"/>
<name>A0ABX0HJW0_9PROT</name>
<dbReference type="SUPFAM" id="SSF140864">
    <property type="entry name" value="TROVE domain-like"/>
    <property type="match status" value="1"/>
</dbReference>
<gene>
    <name evidence="8" type="ORF">FF098_010370</name>
</gene>
<comment type="similarity">
    <text evidence="2">Belongs to the Ro 60 kDa family.</text>
</comment>
<feature type="domain" description="TROVE" evidence="7">
    <location>
        <begin position="15"/>
        <end position="323"/>
    </location>
</feature>
<reference evidence="8 9" key="1">
    <citation type="submission" date="2020-02" db="EMBL/GenBank/DDBJ databases">
        <title>Genome sequence of Parvularcula flava strain NH6-79.</title>
        <authorList>
            <person name="Abdul Karim M.H."/>
            <person name="Lam M.Q."/>
            <person name="Chen S.J."/>
            <person name="Yahya A."/>
            <person name="Shahir S."/>
            <person name="Shamsir M.S."/>
            <person name="Chong C.S."/>
        </authorList>
    </citation>
    <scope>NUCLEOTIDE SEQUENCE [LARGE SCALE GENOMIC DNA]</scope>
    <source>
        <strain evidence="8 9">NH6-79</strain>
    </source>
</reference>
<evidence type="ECO:0000256" key="5">
    <source>
        <dbReference type="ARBA" id="ARBA00022884"/>
    </source>
</evidence>
<evidence type="ECO:0000259" key="7">
    <source>
        <dbReference type="PROSITE" id="PS50988"/>
    </source>
</evidence>
<comment type="subcellular location">
    <subcellularLocation>
        <location evidence="1">Cytoplasm</location>
    </subcellularLocation>
</comment>
<evidence type="ECO:0000256" key="1">
    <source>
        <dbReference type="ARBA" id="ARBA00004496"/>
    </source>
</evidence>